<dbReference type="EMBL" id="CAJNOK010023072">
    <property type="protein sequence ID" value="CAF1357346.1"/>
    <property type="molecule type" value="Genomic_DNA"/>
</dbReference>
<organism evidence="11 14">
    <name type="scientific">Didymodactylos carnosus</name>
    <dbReference type="NCBI Taxonomy" id="1234261"/>
    <lineage>
        <taxon>Eukaryota</taxon>
        <taxon>Metazoa</taxon>
        <taxon>Spiralia</taxon>
        <taxon>Gnathifera</taxon>
        <taxon>Rotifera</taxon>
        <taxon>Eurotatoria</taxon>
        <taxon>Bdelloidea</taxon>
        <taxon>Philodinida</taxon>
        <taxon>Philodinidae</taxon>
        <taxon>Didymodactylos</taxon>
    </lineage>
</organism>
<dbReference type="PROSITE" id="PS51996">
    <property type="entry name" value="TR_MART"/>
    <property type="match status" value="1"/>
</dbReference>
<evidence type="ECO:0000313" key="12">
    <source>
        <dbReference type="EMBL" id="CAF4167614.1"/>
    </source>
</evidence>
<dbReference type="SUPFAM" id="SSF81901">
    <property type="entry name" value="HCP-like"/>
    <property type="match status" value="1"/>
</dbReference>
<keyword evidence="2 9" id="KW-0328">Glycosyltransferase</keyword>
<dbReference type="GO" id="GO:0016779">
    <property type="term" value="F:nucleotidyltransferase activity"/>
    <property type="evidence" value="ECO:0007669"/>
    <property type="project" value="UniProtKB-KW"/>
</dbReference>
<sequence length="637" mass="73558">MVKPDLVGEEEKSVQNFTAIWLDENCSNMNDVQTRLDGIFNYVKIFDDAVNCCTYINSIKIGKMVIIVSGSIGKYFVPLVCAPSPPRSPLCGRLLIGHIYIYCDEQQEYKELIVTKYPKICGIFVDKKILFSKVINDMNIHESNDYTNEQTLNIIDDSPSIKVFNSDIKQNSIRNLSKESVHFLKHQLLVDILLNMIHESFARDDMIEFSRKYYRENEAEKKKVDEYQMVYNSDKAVDWYTLSSFVHRLINKTFRTENIDHIYTFRSFITDLHNQIVQIRDSHNASIPSAVYRGKRLPPSVFQSLIDNEGGLISINGFLSTTVQQEVACIFAGSGETLLGWESVIFEFHIDTNIVTKPFANIKDFSNMKDEEEILFSIGTIWRIKSVSKSDTGTWRVHLSLTGEETVSSIELLEYFKKQIDKKACTLLTFGNILTEMGEYDKAETYYRILLEEPSIDHEYTATIYINIGRLRYEKDDLEIALDYFKKAFEIIEKLPESANDMKMIPCTKRSRPFSLVEKQQCILKCLSANDHPSFAKCINNIGVVYYMRKDPEGALKCYEQALLQESRSLLDSSAIYNNIGVVYYDKERCHEAKHYFQQALEFGLQALPVTHVWIVDYTKNIEAAIKQMPIQKYLSM</sequence>
<gene>
    <name evidence="11" type="ORF">GPM918_LOCUS39688</name>
    <name evidence="10" type="ORF">OVA965_LOCUS31077</name>
    <name evidence="13" type="ORF">SRO942_LOCUS40583</name>
    <name evidence="12" type="ORF">TMI583_LOCUS31899</name>
</gene>
<dbReference type="PANTHER" id="PTHR45641:SF1">
    <property type="entry name" value="AAA+ ATPASE DOMAIN-CONTAINING PROTEIN"/>
    <property type="match status" value="1"/>
</dbReference>
<evidence type="ECO:0000313" key="11">
    <source>
        <dbReference type="EMBL" id="CAF1559718.1"/>
    </source>
</evidence>
<keyword evidence="4" id="KW-0548">Nucleotidyltransferase</keyword>
<evidence type="ECO:0000256" key="7">
    <source>
        <dbReference type="ARBA" id="ARBA00047597"/>
    </source>
</evidence>
<feature type="repeat" description="TPR" evidence="8">
    <location>
        <begin position="462"/>
        <end position="495"/>
    </location>
</feature>
<dbReference type="Proteomes" id="UP000682733">
    <property type="component" value="Unassembled WGS sequence"/>
</dbReference>
<evidence type="ECO:0000256" key="4">
    <source>
        <dbReference type="ARBA" id="ARBA00022695"/>
    </source>
</evidence>
<dbReference type="Gene3D" id="1.25.40.10">
    <property type="entry name" value="Tetratricopeptide repeat domain"/>
    <property type="match status" value="2"/>
</dbReference>
<accession>A0A815XMM8</accession>
<reference evidence="11" key="1">
    <citation type="submission" date="2021-02" db="EMBL/GenBank/DDBJ databases">
        <authorList>
            <person name="Nowell W R."/>
        </authorList>
    </citation>
    <scope>NUCLEOTIDE SEQUENCE</scope>
</reference>
<evidence type="ECO:0000313" key="13">
    <source>
        <dbReference type="EMBL" id="CAF4421115.1"/>
    </source>
</evidence>
<evidence type="ECO:0000313" key="14">
    <source>
        <dbReference type="Proteomes" id="UP000663829"/>
    </source>
</evidence>
<dbReference type="EC" id="2.4.2.31" evidence="9"/>
<evidence type="ECO:0000313" key="10">
    <source>
        <dbReference type="EMBL" id="CAF1357346.1"/>
    </source>
</evidence>
<dbReference type="Pfam" id="PF13424">
    <property type="entry name" value="TPR_12"/>
    <property type="match status" value="2"/>
</dbReference>
<dbReference type="Pfam" id="PF01129">
    <property type="entry name" value="ART"/>
    <property type="match status" value="1"/>
</dbReference>
<comment type="catalytic activity">
    <reaction evidence="7 9">
        <text>L-arginyl-[protein] + NAD(+) = N(omega)-(ADP-D-ribosyl)-L-arginyl-[protein] + nicotinamide + H(+)</text>
        <dbReference type="Rhea" id="RHEA:19149"/>
        <dbReference type="Rhea" id="RHEA-COMP:10532"/>
        <dbReference type="Rhea" id="RHEA-COMP:15087"/>
        <dbReference type="ChEBI" id="CHEBI:15378"/>
        <dbReference type="ChEBI" id="CHEBI:17154"/>
        <dbReference type="ChEBI" id="CHEBI:29965"/>
        <dbReference type="ChEBI" id="CHEBI:57540"/>
        <dbReference type="ChEBI" id="CHEBI:142554"/>
        <dbReference type="EC" id="2.4.2.31"/>
    </reaction>
</comment>
<dbReference type="InterPro" id="IPR011990">
    <property type="entry name" value="TPR-like_helical_dom_sf"/>
</dbReference>
<keyword evidence="6 8" id="KW-0802">TPR repeat</keyword>
<feature type="repeat" description="TPR" evidence="8">
    <location>
        <begin position="536"/>
        <end position="569"/>
    </location>
</feature>
<keyword evidence="3 9" id="KW-0808">Transferase</keyword>
<dbReference type="PROSITE" id="PS50005">
    <property type="entry name" value="TPR"/>
    <property type="match status" value="3"/>
</dbReference>
<evidence type="ECO:0000256" key="1">
    <source>
        <dbReference type="ARBA" id="ARBA00009558"/>
    </source>
</evidence>
<proteinExistence type="inferred from homology"/>
<keyword evidence="9" id="KW-0521">NADP</keyword>
<evidence type="ECO:0000256" key="2">
    <source>
        <dbReference type="ARBA" id="ARBA00022676"/>
    </source>
</evidence>
<dbReference type="Gene3D" id="3.90.176.10">
    <property type="entry name" value="Toxin ADP-ribosyltransferase, Chain A, domain 1"/>
    <property type="match status" value="1"/>
</dbReference>
<comment type="caution">
    <text evidence="11">The sequence shown here is derived from an EMBL/GenBank/DDBJ whole genome shotgun (WGS) entry which is preliminary data.</text>
</comment>
<name>A0A815XMM8_9BILA</name>
<dbReference type="EMBL" id="CAJNOQ010028216">
    <property type="protein sequence ID" value="CAF1559718.1"/>
    <property type="molecule type" value="Genomic_DNA"/>
</dbReference>
<keyword evidence="5" id="KW-0677">Repeat</keyword>
<dbReference type="AlphaFoldDB" id="A0A815XMM8"/>
<keyword evidence="14" id="KW-1185">Reference proteome</keyword>
<feature type="repeat" description="TPR" evidence="8">
    <location>
        <begin position="574"/>
        <end position="607"/>
    </location>
</feature>
<evidence type="ECO:0000256" key="5">
    <source>
        <dbReference type="ARBA" id="ARBA00022737"/>
    </source>
</evidence>
<evidence type="ECO:0000256" key="3">
    <source>
        <dbReference type="ARBA" id="ARBA00022679"/>
    </source>
</evidence>
<dbReference type="Proteomes" id="UP000663829">
    <property type="component" value="Unassembled WGS sequence"/>
</dbReference>
<keyword evidence="9" id="KW-0520">NAD</keyword>
<dbReference type="PANTHER" id="PTHR45641">
    <property type="entry name" value="TETRATRICOPEPTIDE REPEAT PROTEIN (AFU_ORTHOLOGUE AFUA_6G03870)"/>
    <property type="match status" value="1"/>
</dbReference>
<dbReference type="EMBL" id="CAJOBA010044723">
    <property type="protein sequence ID" value="CAF4167614.1"/>
    <property type="molecule type" value="Genomic_DNA"/>
</dbReference>
<evidence type="ECO:0000256" key="8">
    <source>
        <dbReference type="PROSITE-ProRule" id="PRU00339"/>
    </source>
</evidence>
<dbReference type="SMART" id="SM00028">
    <property type="entry name" value="TPR"/>
    <property type="match status" value="4"/>
</dbReference>
<dbReference type="GO" id="GO:0106274">
    <property type="term" value="F:NAD+-protein-arginine ADP-ribosyltransferase activity"/>
    <property type="evidence" value="ECO:0007669"/>
    <property type="project" value="UniProtKB-EC"/>
</dbReference>
<dbReference type="EMBL" id="CAJOBC010093961">
    <property type="protein sequence ID" value="CAF4421115.1"/>
    <property type="molecule type" value="Genomic_DNA"/>
</dbReference>
<dbReference type="Proteomes" id="UP000681722">
    <property type="component" value="Unassembled WGS sequence"/>
</dbReference>
<dbReference type="InterPro" id="IPR000768">
    <property type="entry name" value="ART"/>
</dbReference>
<dbReference type="Proteomes" id="UP000677228">
    <property type="component" value="Unassembled WGS sequence"/>
</dbReference>
<protein>
    <recommendedName>
        <fullName evidence="9">NAD(P)(+)--arginine ADP-ribosyltransferase</fullName>
        <ecNumber evidence="9">2.4.2.31</ecNumber>
    </recommendedName>
    <alternativeName>
        <fullName evidence="9">Mono(ADP-ribosyl)transferase</fullName>
    </alternativeName>
</protein>
<dbReference type="SUPFAM" id="SSF56399">
    <property type="entry name" value="ADP-ribosylation"/>
    <property type="match status" value="1"/>
</dbReference>
<evidence type="ECO:0000256" key="6">
    <source>
        <dbReference type="ARBA" id="ARBA00022803"/>
    </source>
</evidence>
<comment type="similarity">
    <text evidence="1 9">Belongs to the Arg-specific ADP-ribosyltransferase family.</text>
</comment>
<dbReference type="InterPro" id="IPR019734">
    <property type="entry name" value="TPR_rpt"/>
</dbReference>
<evidence type="ECO:0000256" key="9">
    <source>
        <dbReference type="RuleBase" id="RU361228"/>
    </source>
</evidence>